<dbReference type="PANTHER" id="PTHR24567">
    <property type="entry name" value="CRP FAMILY TRANSCRIPTIONAL REGULATORY PROTEIN"/>
    <property type="match status" value="1"/>
</dbReference>
<dbReference type="GO" id="GO:0003700">
    <property type="term" value="F:DNA-binding transcription factor activity"/>
    <property type="evidence" value="ECO:0007669"/>
    <property type="project" value="TreeGrafter"/>
</dbReference>
<dbReference type="PANTHER" id="PTHR24567:SF74">
    <property type="entry name" value="HTH-TYPE TRANSCRIPTIONAL REGULATOR ARCR"/>
    <property type="match status" value="1"/>
</dbReference>
<protein>
    <recommendedName>
        <fullName evidence="1">Cyclic nucleotide-binding domain-containing protein</fullName>
    </recommendedName>
</protein>
<reference evidence="2" key="1">
    <citation type="journal article" date="2014" name="Int. J. Syst. Evol. Microbiol.">
        <title>Complete genome sequence of Corynebacterium casei LMG S-19264T (=DSM 44701T), isolated from a smear-ripened cheese.</title>
        <authorList>
            <consortium name="US DOE Joint Genome Institute (JGI-PGF)"/>
            <person name="Walter F."/>
            <person name="Albersmeier A."/>
            <person name="Kalinowski J."/>
            <person name="Ruckert C."/>
        </authorList>
    </citation>
    <scope>NUCLEOTIDE SEQUENCE</scope>
    <source>
        <strain evidence="2">KCTC 22169</strain>
    </source>
</reference>
<dbReference type="CDD" id="cd00038">
    <property type="entry name" value="CAP_ED"/>
    <property type="match status" value="1"/>
</dbReference>
<reference evidence="2" key="2">
    <citation type="submission" date="2020-09" db="EMBL/GenBank/DDBJ databases">
        <authorList>
            <person name="Sun Q."/>
            <person name="Kim S."/>
        </authorList>
    </citation>
    <scope>NUCLEOTIDE SEQUENCE</scope>
    <source>
        <strain evidence="2">KCTC 22169</strain>
    </source>
</reference>
<feature type="domain" description="Cyclic nucleotide-binding" evidence="1">
    <location>
        <begin position="42"/>
        <end position="125"/>
    </location>
</feature>
<dbReference type="RefSeq" id="WP_189613779.1">
    <property type="nucleotide sequence ID" value="NZ_BMXR01000023.1"/>
</dbReference>
<dbReference type="InterPro" id="IPR050397">
    <property type="entry name" value="Env_Response_Regulators"/>
</dbReference>
<dbReference type="GO" id="GO:0005829">
    <property type="term" value="C:cytosol"/>
    <property type="evidence" value="ECO:0007669"/>
    <property type="project" value="TreeGrafter"/>
</dbReference>
<organism evidence="2 3">
    <name type="scientific">Saccharospirillum salsuginis</name>
    <dbReference type="NCBI Taxonomy" id="418750"/>
    <lineage>
        <taxon>Bacteria</taxon>
        <taxon>Pseudomonadati</taxon>
        <taxon>Pseudomonadota</taxon>
        <taxon>Gammaproteobacteria</taxon>
        <taxon>Oceanospirillales</taxon>
        <taxon>Saccharospirillaceae</taxon>
        <taxon>Saccharospirillum</taxon>
    </lineage>
</organism>
<dbReference type="SMART" id="SM00100">
    <property type="entry name" value="cNMP"/>
    <property type="match status" value="1"/>
</dbReference>
<dbReference type="InterPro" id="IPR014710">
    <property type="entry name" value="RmlC-like_jellyroll"/>
</dbReference>
<dbReference type="InterPro" id="IPR018490">
    <property type="entry name" value="cNMP-bd_dom_sf"/>
</dbReference>
<dbReference type="EMBL" id="BMXR01000023">
    <property type="protein sequence ID" value="GGX75948.1"/>
    <property type="molecule type" value="Genomic_DNA"/>
</dbReference>
<dbReference type="Pfam" id="PF00027">
    <property type="entry name" value="cNMP_binding"/>
    <property type="match status" value="1"/>
</dbReference>
<dbReference type="SUPFAM" id="SSF51206">
    <property type="entry name" value="cAMP-binding domain-like"/>
    <property type="match status" value="1"/>
</dbReference>
<dbReference type="AlphaFoldDB" id="A0A918KW44"/>
<gene>
    <name evidence="2" type="ORF">GCM10007392_48720</name>
</gene>
<keyword evidence="3" id="KW-1185">Reference proteome</keyword>
<dbReference type="InterPro" id="IPR000595">
    <property type="entry name" value="cNMP-bd_dom"/>
</dbReference>
<dbReference type="Proteomes" id="UP000626148">
    <property type="component" value="Unassembled WGS sequence"/>
</dbReference>
<dbReference type="Gene3D" id="2.60.120.10">
    <property type="entry name" value="Jelly Rolls"/>
    <property type="match status" value="1"/>
</dbReference>
<dbReference type="PROSITE" id="PS50042">
    <property type="entry name" value="CNMP_BINDING_3"/>
    <property type="match status" value="1"/>
</dbReference>
<proteinExistence type="predicted"/>
<accession>A0A918KW44</accession>
<name>A0A918KW44_9GAMM</name>
<evidence type="ECO:0000313" key="2">
    <source>
        <dbReference type="EMBL" id="GGX75948.1"/>
    </source>
</evidence>
<evidence type="ECO:0000259" key="1">
    <source>
        <dbReference type="PROSITE" id="PS50042"/>
    </source>
</evidence>
<sequence>MEKLKPISYSNDFVAELIDRTNWANELPWEDIRKLGAYFTAYEVDKGTVIFYEGARADYMGLIVSGKIRISKTTQNRTVYPLVTLTESQTFGELSLIDGEPRSGLAEAIEPTVFVITTRRQLRRMSEEEPELAFKVLWKVTRIISQRLRHTSFKLLHSTLGLDFRH</sequence>
<comment type="caution">
    <text evidence="2">The sequence shown here is derived from an EMBL/GenBank/DDBJ whole genome shotgun (WGS) entry which is preliminary data.</text>
</comment>
<evidence type="ECO:0000313" key="3">
    <source>
        <dbReference type="Proteomes" id="UP000626148"/>
    </source>
</evidence>